<evidence type="ECO:0000256" key="1">
    <source>
        <dbReference type="ARBA" id="ARBA00023015"/>
    </source>
</evidence>
<dbReference type="PROSITE" id="PS01124">
    <property type="entry name" value="HTH_ARAC_FAMILY_2"/>
    <property type="match status" value="1"/>
</dbReference>
<dbReference type="RefSeq" id="WP_226578892.1">
    <property type="nucleotide sequence ID" value="NZ_BLAY01000028.1"/>
</dbReference>
<keyword evidence="2" id="KW-0238">DNA-binding</keyword>
<evidence type="ECO:0000259" key="4">
    <source>
        <dbReference type="PROSITE" id="PS01124"/>
    </source>
</evidence>
<dbReference type="InterPro" id="IPR018060">
    <property type="entry name" value="HTH_AraC"/>
</dbReference>
<keyword evidence="6" id="KW-1185">Reference proteome</keyword>
<dbReference type="Proteomes" id="UP001050975">
    <property type="component" value="Unassembled WGS sequence"/>
</dbReference>
<keyword evidence="1" id="KW-0805">Transcription regulation</keyword>
<dbReference type="SMART" id="SM00342">
    <property type="entry name" value="HTH_ARAC"/>
    <property type="match status" value="1"/>
</dbReference>
<proteinExistence type="predicted"/>
<evidence type="ECO:0000256" key="2">
    <source>
        <dbReference type="ARBA" id="ARBA00023125"/>
    </source>
</evidence>
<dbReference type="Gene3D" id="1.10.10.60">
    <property type="entry name" value="Homeodomain-like"/>
    <property type="match status" value="2"/>
</dbReference>
<organism evidence="5 6">
    <name type="scientific">Microseira wollei NIES-4236</name>
    <dbReference type="NCBI Taxonomy" id="2530354"/>
    <lineage>
        <taxon>Bacteria</taxon>
        <taxon>Bacillati</taxon>
        <taxon>Cyanobacteriota</taxon>
        <taxon>Cyanophyceae</taxon>
        <taxon>Oscillatoriophycideae</taxon>
        <taxon>Aerosakkonematales</taxon>
        <taxon>Aerosakkonemataceae</taxon>
        <taxon>Microseira</taxon>
    </lineage>
</organism>
<dbReference type="EMBL" id="BLAY01000028">
    <property type="protein sequence ID" value="GET37435.1"/>
    <property type="molecule type" value="Genomic_DNA"/>
</dbReference>
<dbReference type="PANTHER" id="PTHR43280">
    <property type="entry name" value="ARAC-FAMILY TRANSCRIPTIONAL REGULATOR"/>
    <property type="match status" value="1"/>
</dbReference>
<dbReference type="PANTHER" id="PTHR43280:SF2">
    <property type="entry name" value="HTH-TYPE TRANSCRIPTIONAL REGULATOR EXSA"/>
    <property type="match status" value="1"/>
</dbReference>
<evidence type="ECO:0000313" key="5">
    <source>
        <dbReference type="EMBL" id="GET37435.1"/>
    </source>
</evidence>
<evidence type="ECO:0000313" key="6">
    <source>
        <dbReference type="Proteomes" id="UP001050975"/>
    </source>
</evidence>
<keyword evidence="3" id="KW-0804">Transcription</keyword>
<dbReference type="GO" id="GO:0003700">
    <property type="term" value="F:DNA-binding transcription factor activity"/>
    <property type="evidence" value="ECO:0007669"/>
    <property type="project" value="InterPro"/>
</dbReference>
<dbReference type="GO" id="GO:0043565">
    <property type="term" value="F:sequence-specific DNA binding"/>
    <property type="evidence" value="ECO:0007669"/>
    <property type="project" value="InterPro"/>
</dbReference>
<dbReference type="SUPFAM" id="SSF46689">
    <property type="entry name" value="Homeodomain-like"/>
    <property type="match status" value="2"/>
</dbReference>
<comment type="caution">
    <text evidence="5">The sequence shown here is derived from an EMBL/GenBank/DDBJ whole genome shotgun (WGS) entry which is preliminary data.</text>
</comment>
<protein>
    <submittedName>
        <fullName evidence="5">Transcriptional regulator</fullName>
    </submittedName>
</protein>
<dbReference type="InterPro" id="IPR009057">
    <property type="entry name" value="Homeodomain-like_sf"/>
</dbReference>
<sequence length="189" mass="21744">MNNNNNVAPENKPSKLSNKILLTDENPETKNLLIKCLETAGFDVVSTENGLVIVQLAHQDFSTTAETKKTKTQESIFPSIPRLREVFEFIELNYHQNIRLKQVAQAVGYSSAYLTDLVRKLTGKTVNNWIIERRIAAASTLLLETNYSVDEIALKVGYQNINHFYCQFRDRYKNTPRAWREKQRSHALL</sequence>
<dbReference type="PROSITE" id="PS00041">
    <property type="entry name" value="HTH_ARAC_FAMILY_1"/>
    <property type="match status" value="1"/>
</dbReference>
<dbReference type="InterPro" id="IPR018062">
    <property type="entry name" value="HTH_AraC-typ_CS"/>
</dbReference>
<reference evidence="5" key="1">
    <citation type="submission" date="2019-10" db="EMBL/GenBank/DDBJ databases">
        <title>Draft genome sequece of Microseira wollei NIES-4236.</title>
        <authorList>
            <person name="Yamaguchi H."/>
            <person name="Suzuki S."/>
            <person name="Kawachi M."/>
        </authorList>
    </citation>
    <scope>NUCLEOTIDE SEQUENCE</scope>
    <source>
        <strain evidence="5">NIES-4236</strain>
    </source>
</reference>
<name>A0AAV3XBF5_9CYAN</name>
<dbReference type="Gene3D" id="3.40.50.2300">
    <property type="match status" value="1"/>
</dbReference>
<evidence type="ECO:0000256" key="3">
    <source>
        <dbReference type="ARBA" id="ARBA00023163"/>
    </source>
</evidence>
<feature type="domain" description="HTH araC/xylS-type" evidence="4">
    <location>
        <begin position="84"/>
        <end position="182"/>
    </location>
</feature>
<dbReference type="AlphaFoldDB" id="A0AAV3XBF5"/>
<gene>
    <name evidence="5" type="ORF">MiSe_21880</name>
</gene>
<dbReference type="Pfam" id="PF12833">
    <property type="entry name" value="HTH_18"/>
    <property type="match status" value="1"/>
</dbReference>
<accession>A0AAV3XBF5</accession>